<keyword evidence="2" id="KW-0378">Hydrolase</keyword>
<dbReference type="AlphaFoldDB" id="A0A850R640"/>
<dbReference type="Pfam" id="PF03747">
    <property type="entry name" value="ADP_ribosyl_GH"/>
    <property type="match status" value="1"/>
</dbReference>
<feature type="binding site" evidence="1">
    <location>
        <position position="271"/>
    </location>
    <ligand>
        <name>Mg(2+)</name>
        <dbReference type="ChEBI" id="CHEBI:18420"/>
        <label>1</label>
    </ligand>
</feature>
<feature type="binding site" evidence="1">
    <location>
        <position position="269"/>
    </location>
    <ligand>
        <name>Mg(2+)</name>
        <dbReference type="ChEBI" id="CHEBI:18420"/>
        <label>1</label>
    </ligand>
</feature>
<protein>
    <submittedName>
        <fullName evidence="2">ADP-ribosylglycohydrolase family protein</fullName>
    </submittedName>
</protein>
<dbReference type="Proteomes" id="UP000592294">
    <property type="component" value="Unassembled WGS sequence"/>
</dbReference>
<dbReference type="InterPro" id="IPR036705">
    <property type="entry name" value="Ribosyl_crysJ1_sf"/>
</dbReference>
<feature type="binding site" evidence="1">
    <location>
        <position position="272"/>
    </location>
    <ligand>
        <name>Mg(2+)</name>
        <dbReference type="ChEBI" id="CHEBI:18420"/>
        <label>1</label>
    </ligand>
</feature>
<gene>
    <name evidence="2" type="ORF">HW932_03210</name>
</gene>
<keyword evidence="1" id="KW-0460">Magnesium</keyword>
<dbReference type="GO" id="GO:0046872">
    <property type="term" value="F:metal ion binding"/>
    <property type="evidence" value="ECO:0007669"/>
    <property type="project" value="UniProtKB-KW"/>
</dbReference>
<keyword evidence="3" id="KW-1185">Reference proteome</keyword>
<organism evidence="2 3">
    <name type="scientific">Allochromatium humboldtianum</name>
    <dbReference type="NCBI Taxonomy" id="504901"/>
    <lineage>
        <taxon>Bacteria</taxon>
        <taxon>Pseudomonadati</taxon>
        <taxon>Pseudomonadota</taxon>
        <taxon>Gammaproteobacteria</taxon>
        <taxon>Chromatiales</taxon>
        <taxon>Chromatiaceae</taxon>
        <taxon>Allochromatium</taxon>
    </lineage>
</organism>
<dbReference type="PANTHER" id="PTHR16222">
    <property type="entry name" value="ADP-RIBOSYLGLYCOHYDROLASE"/>
    <property type="match status" value="1"/>
</dbReference>
<dbReference type="RefSeq" id="WP_176975055.1">
    <property type="nucleotide sequence ID" value="NZ_JABZEO010000002.1"/>
</dbReference>
<keyword evidence="1" id="KW-0479">Metal-binding</keyword>
<feature type="binding site" evidence="1">
    <location>
        <position position="62"/>
    </location>
    <ligand>
        <name>Mg(2+)</name>
        <dbReference type="ChEBI" id="CHEBI:18420"/>
        <label>1</label>
    </ligand>
</feature>
<comment type="cofactor">
    <cofactor evidence="1">
        <name>Mg(2+)</name>
        <dbReference type="ChEBI" id="CHEBI:18420"/>
    </cofactor>
    <text evidence="1">Binds 2 magnesium ions per subunit.</text>
</comment>
<sequence length="321" mass="34074">MRTDKASGTPRLRARYHGALLGLAAGDALGTTLEFTRPGTFAPITDMIGGGPFRLAPGQWTDDTSMALCLAESLIECRGFEAADQMRRYRRWRDEGYWSSTGRCFDIGNTVASALNRFIDTGDPFAGATDPHTAGNGSLMRLAPIPLAFARDPVAAVEQAGQMSRTTHGAAEAVDACRYYAGLLIGAHQGVEKPVLLAPHFAPVGVDWNQTPLAPAIATIAAGSFKERHPPDIRGTGYVVQALEAALWAFHTSDSFADGALKAVNLGEDADTTGAIYGQLAGAYYGVEAIPESWRARLTHAEAIARLADGLLELAGREATD</sequence>
<dbReference type="Gene3D" id="1.10.4080.10">
    <property type="entry name" value="ADP-ribosylation/Crystallin J1"/>
    <property type="match status" value="1"/>
</dbReference>
<name>A0A850R640_9GAMM</name>
<evidence type="ECO:0000313" key="3">
    <source>
        <dbReference type="Proteomes" id="UP000592294"/>
    </source>
</evidence>
<dbReference type="PANTHER" id="PTHR16222:SF12">
    <property type="entry name" value="ADP-RIBOSYLGLYCOHYDROLASE-RELATED"/>
    <property type="match status" value="1"/>
</dbReference>
<evidence type="ECO:0000313" key="2">
    <source>
        <dbReference type="EMBL" id="NVZ08265.1"/>
    </source>
</evidence>
<dbReference type="EMBL" id="JABZEO010000002">
    <property type="protein sequence ID" value="NVZ08265.1"/>
    <property type="molecule type" value="Genomic_DNA"/>
</dbReference>
<feature type="binding site" evidence="1">
    <location>
        <position position="63"/>
    </location>
    <ligand>
        <name>Mg(2+)</name>
        <dbReference type="ChEBI" id="CHEBI:18420"/>
        <label>1</label>
    </ligand>
</feature>
<dbReference type="InterPro" id="IPR005502">
    <property type="entry name" value="Ribosyl_crysJ1"/>
</dbReference>
<evidence type="ECO:0000256" key="1">
    <source>
        <dbReference type="PIRSR" id="PIRSR605502-1"/>
    </source>
</evidence>
<accession>A0A850R640</accession>
<dbReference type="InterPro" id="IPR050792">
    <property type="entry name" value="ADP-ribosylglycohydrolase"/>
</dbReference>
<proteinExistence type="predicted"/>
<reference evidence="2 3" key="1">
    <citation type="submission" date="2020-06" db="EMBL/GenBank/DDBJ databases">
        <title>Whole-genome sequence of Allochromatium humboldtianum DSM 21881, type strain.</title>
        <authorList>
            <person name="Kyndt J.A."/>
            <person name="Meyer T.E."/>
        </authorList>
    </citation>
    <scope>NUCLEOTIDE SEQUENCE [LARGE SCALE GENOMIC DNA]</scope>
    <source>
        <strain evidence="2 3">DSM 21881</strain>
    </source>
</reference>
<dbReference type="SUPFAM" id="SSF101478">
    <property type="entry name" value="ADP-ribosylglycohydrolase"/>
    <property type="match status" value="1"/>
</dbReference>
<dbReference type="GO" id="GO:0016787">
    <property type="term" value="F:hydrolase activity"/>
    <property type="evidence" value="ECO:0007669"/>
    <property type="project" value="UniProtKB-KW"/>
</dbReference>
<feature type="binding site" evidence="1">
    <location>
        <position position="61"/>
    </location>
    <ligand>
        <name>Mg(2+)</name>
        <dbReference type="ChEBI" id="CHEBI:18420"/>
        <label>1</label>
    </ligand>
</feature>
<comment type="caution">
    <text evidence="2">The sequence shown here is derived from an EMBL/GenBank/DDBJ whole genome shotgun (WGS) entry which is preliminary data.</text>
</comment>